<sequence>SQNWEQQVFFYLARLAMLGIKLQYLVEVSS</sequence>
<reference evidence="1" key="1">
    <citation type="submission" date="2017-05" db="UniProtKB">
        <authorList>
            <consortium name="EnsemblMetazoa"/>
        </authorList>
    </citation>
    <scope>IDENTIFICATION</scope>
</reference>
<dbReference type="EnsemblMetazoa" id="Aqu2.1.04518_001">
    <property type="protein sequence ID" value="Aqu2.1.04518_001"/>
    <property type="gene ID" value="Aqu2.1.04518"/>
</dbReference>
<dbReference type="AlphaFoldDB" id="A0A1X7SQX1"/>
<name>A0A1X7SQX1_AMPQE</name>
<organism evidence="1">
    <name type="scientific">Amphimedon queenslandica</name>
    <name type="common">Sponge</name>
    <dbReference type="NCBI Taxonomy" id="400682"/>
    <lineage>
        <taxon>Eukaryota</taxon>
        <taxon>Metazoa</taxon>
        <taxon>Porifera</taxon>
        <taxon>Demospongiae</taxon>
        <taxon>Heteroscleromorpha</taxon>
        <taxon>Haplosclerida</taxon>
        <taxon>Niphatidae</taxon>
        <taxon>Amphimedon</taxon>
    </lineage>
</organism>
<evidence type="ECO:0000313" key="1">
    <source>
        <dbReference type="EnsemblMetazoa" id="Aqu2.1.04518_001"/>
    </source>
</evidence>
<proteinExistence type="predicted"/>
<protein>
    <submittedName>
        <fullName evidence="1">Uncharacterized protein</fullName>
    </submittedName>
</protein>
<accession>A0A1X7SQX1</accession>
<dbReference type="InParanoid" id="A0A1X7SQX1"/>